<feature type="region of interest" description="Disordered" evidence="1">
    <location>
        <begin position="89"/>
        <end position="125"/>
    </location>
</feature>
<keyword evidence="3" id="KW-1185">Reference proteome</keyword>
<dbReference type="OrthoDB" id="10284685at2759"/>
<reference evidence="2 3" key="1">
    <citation type="submission" date="2016-02" db="EMBL/GenBank/DDBJ databases">
        <title>Genome analysis of coral dinoflagellate symbionts highlights evolutionary adaptations to a symbiotic lifestyle.</title>
        <authorList>
            <person name="Aranda M."/>
            <person name="Li Y."/>
            <person name="Liew Y.J."/>
            <person name="Baumgarten S."/>
            <person name="Simakov O."/>
            <person name="Wilson M."/>
            <person name="Piel J."/>
            <person name="Ashoor H."/>
            <person name="Bougouffa S."/>
            <person name="Bajic V.B."/>
            <person name="Ryu T."/>
            <person name="Ravasi T."/>
            <person name="Bayer T."/>
            <person name="Micklem G."/>
            <person name="Kim H."/>
            <person name="Bhak J."/>
            <person name="Lajeunesse T.C."/>
            <person name="Voolstra C.R."/>
        </authorList>
    </citation>
    <scope>NUCLEOTIDE SEQUENCE [LARGE SCALE GENOMIC DNA]</scope>
    <source>
        <strain evidence="2 3">CCMP2467</strain>
    </source>
</reference>
<dbReference type="AlphaFoldDB" id="A0A1Q9CLW8"/>
<gene>
    <name evidence="2" type="ORF">AK812_SmicGene35318</name>
</gene>
<proteinExistence type="predicted"/>
<evidence type="ECO:0000256" key="1">
    <source>
        <dbReference type="SAM" id="MobiDB-lite"/>
    </source>
</evidence>
<sequence>MLSANNKAKRFAWVLAAKCAQESSFQPAVAEAMASFAVSNPRQKHNGIRGTADRSGWLQGQRRRRQPQRQQRWAEESWPHWAKVPWRRPEWRAVEGGAGGNSVDDPGLATDSTTSRPSKTTNVQTLNGMQESVLEALQARKVLPKKAYKFVS</sequence>
<feature type="region of interest" description="Disordered" evidence="1">
    <location>
        <begin position="41"/>
        <end position="77"/>
    </location>
</feature>
<name>A0A1Q9CLW8_SYMMI</name>
<dbReference type="EMBL" id="LSRX01001085">
    <property type="protein sequence ID" value="OLP83877.1"/>
    <property type="molecule type" value="Genomic_DNA"/>
</dbReference>
<protein>
    <submittedName>
        <fullName evidence="2">Uncharacterized protein</fullName>
    </submittedName>
</protein>
<comment type="caution">
    <text evidence="2">The sequence shown here is derived from an EMBL/GenBank/DDBJ whole genome shotgun (WGS) entry which is preliminary data.</text>
</comment>
<evidence type="ECO:0000313" key="3">
    <source>
        <dbReference type="Proteomes" id="UP000186817"/>
    </source>
</evidence>
<accession>A0A1Q9CLW8</accession>
<dbReference type="Proteomes" id="UP000186817">
    <property type="component" value="Unassembled WGS sequence"/>
</dbReference>
<feature type="compositionally biased region" description="Polar residues" evidence="1">
    <location>
        <begin position="110"/>
        <end position="125"/>
    </location>
</feature>
<organism evidence="2 3">
    <name type="scientific">Symbiodinium microadriaticum</name>
    <name type="common">Dinoflagellate</name>
    <name type="synonym">Zooxanthella microadriatica</name>
    <dbReference type="NCBI Taxonomy" id="2951"/>
    <lineage>
        <taxon>Eukaryota</taxon>
        <taxon>Sar</taxon>
        <taxon>Alveolata</taxon>
        <taxon>Dinophyceae</taxon>
        <taxon>Suessiales</taxon>
        <taxon>Symbiodiniaceae</taxon>
        <taxon>Symbiodinium</taxon>
    </lineage>
</organism>
<evidence type="ECO:0000313" key="2">
    <source>
        <dbReference type="EMBL" id="OLP83877.1"/>
    </source>
</evidence>